<dbReference type="PANTHER" id="PTHR30480:SF13">
    <property type="entry name" value="BETA-HEXOSAMINIDASE"/>
    <property type="match status" value="1"/>
</dbReference>
<dbReference type="Proteomes" id="UP000199167">
    <property type="component" value="Unassembled WGS sequence"/>
</dbReference>
<dbReference type="InterPro" id="IPR001764">
    <property type="entry name" value="Glyco_hydro_3_N"/>
</dbReference>
<evidence type="ECO:0000256" key="5">
    <source>
        <dbReference type="ARBA" id="ARBA00023295"/>
    </source>
</evidence>
<dbReference type="GO" id="GO:0005975">
    <property type="term" value="P:carbohydrate metabolic process"/>
    <property type="evidence" value="ECO:0007669"/>
    <property type="project" value="InterPro"/>
</dbReference>
<dbReference type="OrthoDB" id="9786661at2"/>
<keyword evidence="5" id="KW-0326">Glycosidase</keyword>
<keyword evidence="8" id="KW-1185">Reference proteome</keyword>
<feature type="domain" description="Glycoside hydrolase family 3 N-terminal" evidence="6">
    <location>
        <begin position="30"/>
        <end position="290"/>
    </location>
</feature>
<keyword evidence="4" id="KW-0378">Hydrolase</keyword>
<proteinExistence type="inferred from homology"/>
<comment type="catalytic activity">
    <reaction evidence="1">
        <text>Hydrolysis of terminal non-reducing N-acetyl-D-hexosamine residues in N-acetyl-beta-D-hexosaminides.</text>
        <dbReference type="EC" id="3.2.1.52"/>
    </reaction>
</comment>
<accession>A0A1I0NWP8</accession>
<name>A0A1I0NWP8_9RHOB</name>
<evidence type="ECO:0000256" key="2">
    <source>
        <dbReference type="ARBA" id="ARBA00005336"/>
    </source>
</evidence>
<dbReference type="InterPro" id="IPR036962">
    <property type="entry name" value="Glyco_hydro_3_N_sf"/>
</dbReference>
<dbReference type="PROSITE" id="PS00775">
    <property type="entry name" value="GLYCOSYL_HYDROL_F3"/>
    <property type="match status" value="1"/>
</dbReference>
<gene>
    <name evidence="7" type="ORF">SAMN04488515_0869</name>
</gene>
<dbReference type="Pfam" id="PF00933">
    <property type="entry name" value="Glyco_hydro_3"/>
    <property type="match status" value="1"/>
</dbReference>
<sequence length="329" mass="35693">MTRAAVIFGCEGHTLTGWERDFFRDVDPWGFILFARNVDHPDQLRRLTASLRETVGWDAPILIDQEGGRVQRLGPPHWRSYLPAYDQMQRSSDPVRAFWLRNRLIAQELYDVGIDVNCAPLADIAEPATHPFLRNRLYGEDVETVVTAAQVCAAAHLAGGVLPVLKHMPGHGQAQVDSHKSLPTVRSDRAALAAHEFATFKALNDIRLGMTCHLVFDAIDPINPATTSAKLLKVIRTEIGFDGLIMTDDIGMEALSGSIPARATAALTAGCDLVLQCNGGRAVQEPLAAVIPLMSAAATQRADHALAQCQTPVPIDIRACEAELASLLG</sequence>
<dbReference type="EC" id="3.2.1.52" evidence="3"/>
<dbReference type="Gene3D" id="3.20.20.300">
    <property type="entry name" value="Glycoside hydrolase, family 3, N-terminal domain"/>
    <property type="match status" value="1"/>
</dbReference>
<organism evidence="7 8">
    <name type="scientific">Cognatiyoonia koreensis</name>
    <dbReference type="NCBI Taxonomy" id="364200"/>
    <lineage>
        <taxon>Bacteria</taxon>
        <taxon>Pseudomonadati</taxon>
        <taxon>Pseudomonadota</taxon>
        <taxon>Alphaproteobacteria</taxon>
        <taxon>Rhodobacterales</taxon>
        <taxon>Paracoccaceae</taxon>
        <taxon>Cognatiyoonia</taxon>
    </lineage>
</organism>
<dbReference type="STRING" id="364200.SAMN04488515_0869"/>
<dbReference type="InterPro" id="IPR050226">
    <property type="entry name" value="NagZ_Beta-hexosaminidase"/>
</dbReference>
<comment type="similarity">
    <text evidence="2">Belongs to the glycosyl hydrolase 3 family.</text>
</comment>
<dbReference type="EMBL" id="FOIZ01000001">
    <property type="protein sequence ID" value="SEW06185.1"/>
    <property type="molecule type" value="Genomic_DNA"/>
</dbReference>
<evidence type="ECO:0000313" key="8">
    <source>
        <dbReference type="Proteomes" id="UP000199167"/>
    </source>
</evidence>
<protein>
    <recommendedName>
        <fullName evidence="3">beta-N-acetylhexosaminidase</fullName>
        <ecNumber evidence="3">3.2.1.52</ecNumber>
    </recommendedName>
</protein>
<evidence type="ECO:0000259" key="6">
    <source>
        <dbReference type="Pfam" id="PF00933"/>
    </source>
</evidence>
<dbReference type="PANTHER" id="PTHR30480">
    <property type="entry name" value="BETA-HEXOSAMINIDASE-RELATED"/>
    <property type="match status" value="1"/>
</dbReference>
<evidence type="ECO:0000256" key="3">
    <source>
        <dbReference type="ARBA" id="ARBA00012663"/>
    </source>
</evidence>
<dbReference type="RefSeq" id="WP_089990704.1">
    <property type="nucleotide sequence ID" value="NZ_FOIZ01000001.1"/>
</dbReference>
<evidence type="ECO:0000256" key="1">
    <source>
        <dbReference type="ARBA" id="ARBA00001231"/>
    </source>
</evidence>
<dbReference type="InterPro" id="IPR019800">
    <property type="entry name" value="Glyco_hydro_3_AS"/>
</dbReference>
<dbReference type="InterPro" id="IPR017853">
    <property type="entry name" value="GH"/>
</dbReference>
<dbReference type="GO" id="GO:0009254">
    <property type="term" value="P:peptidoglycan turnover"/>
    <property type="evidence" value="ECO:0007669"/>
    <property type="project" value="TreeGrafter"/>
</dbReference>
<evidence type="ECO:0000313" key="7">
    <source>
        <dbReference type="EMBL" id="SEW06185.1"/>
    </source>
</evidence>
<dbReference type="AlphaFoldDB" id="A0A1I0NWP8"/>
<evidence type="ECO:0000256" key="4">
    <source>
        <dbReference type="ARBA" id="ARBA00022801"/>
    </source>
</evidence>
<dbReference type="GO" id="GO:0004563">
    <property type="term" value="F:beta-N-acetylhexosaminidase activity"/>
    <property type="evidence" value="ECO:0007669"/>
    <property type="project" value="UniProtKB-EC"/>
</dbReference>
<reference evidence="7 8" key="1">
    <citation type="submission" date="2016-10" db="EMBL/GenBank/DDBJ databases">
        <authorList>
            <person name="de Groot N.N."/>
        </authorList>
    </citation>
    <scope>NUCLEOTIDE SEQUENCE [LARGE SCALE GENOMIC DNA]</scope>
    <source>
        <strain evidence="7 8">DSM 17925</strain>
    </source>
</reference>
<dbReference type="SUPFAM" id="SSF51445">
    <property type="entry name" value="(Trans)glycosidases"/>
    <property type="match status" value="1"/>
</dbReference>